<sequence>MKYTALLFVLLLSGCIIADSSHVLVGKSRPAIDISQVKIYSSPPKQFEEIALVESTAAHDFQDDQALVDEAIRRLKMEAAKLGANGVLIALVGSENGPSSTVYVPTGNGYGTFITDSNKGKVAKGKAIYVIEE</sequence>
<evidence type="ECO:0000313" key="3">
    <source>
        <dbReference type="Proteomes" id="UP000606935"/>
    </source>
</evidence>
<reference evidence="2" key="2">
    <citation type="submission" date="2020-09" db="EMBL/GenBank/DDBJ databases">
        <authorList>
            <person name="Sun Q."/>
            <person name="Zhou Y."/>
        </authorList>
    </citation>
    <scope>NUCLEOTIDE SEQUENCE</scope>
    <source>
        <strain evidence="2">CGMCC 1.7086</strain>
    </source>
</reference>
<evidence type="ECO:0000313" key="2">
    <source>
        <dbReference type="EMBL" id="GGO67733.1"/>
    </source>
</evidence>
<reference evidence="2" key="1">
    <citation type="journal article" date="2014" name="Int. J. Syst. Evol. Microbiol.">
        <title>Complete genome sequence of Corynebacterium casei LMG S-19264T (=DSM 44701T), isolated from a smear-ripened cheese.</title>
        <authorList>
            <consortium name="US DOE Joint Genome Institute (JGI-PGF)"/>
            <person name="Walter F."/>
            <person name="Albersmeier A."/>
            <person name="Kalinowski J."/>
            <person name="Ruckert C."/>
        </authorList>
    </citation>
    <scope>NUCLEOTIDE SEQUENCE</scope>
    <source>
        <strain evidence="2">CGMCC 1.7086</strain>
    </source>
</reference>
<keyword evidence="1" id="KW-0732">Signal</keyword>
<feature type="chain" id="PRO_5037793637" description="Lipoprotein" evidence="1">
    <location>
        <begin position="19"/>
        <end position="133"/>
    </location>
</feature>
<gene>
    <name evidence="2" type="ORF">GCM10010982_14920</name>
</gene>
<feature type="signal peptide" evidence="1">
    <location>
        <begin position="1"/>
        <end position="18"/>
    </location>
</feature>
<dbReference type="EMBL" id="BMLS01000002">
    <property type="protein sequence ID" value="GGO67733.1"/>
    <property type="molecule type" value="Genomic_DNA"/>
</dbReference>
<name>A0A918DJG5_9ALTE</name>
<evidence type="ECO:0000256" key="1">
    <source>
        <dbReference type="SAM" id="SignalP"/>
    </source>
</evidence>
<dbReference type="Proteomes" id="UP000606935">
    <property type="component" value="Unassembled WGS sequence"/>
</dbReference>
<evidence type="ECO:0008006" key="4">
    <source>
        <dbReference type="Google" id="ProtNLM"/>
    </source>
</evidence>
<dbReference type="RefSeq" id="WP_188692585.1">
    <property type="nucleotide sequence ID" value="NZ_BMLS01000002.1"/>
</dbReference>
<keyword evidence="3" id="KW-1185">Reference proteome</keyword>
<accession>A0A918DJG5</accession>
<proteinExistence type="predicted"/>
<comment type="caution">
    <text evidence="2">The sequence shown here is derived from an EMBL/GenBank/DDBJ whole genome shotgun (WGS) entry which is preliminary data.</text>
</comment>
<dbReference type="PROSITE" id="PS51257">
    <property type="entry name" value="PROKAR_LIPOPROTEIN"/>
    <property type="match status" value="1"/>
</dbReference>
<dbReference type="AlphaFoldDB" id="A0A918DJG5"/>
<dbReference type="Gene3D" id="3.30.110.70">
    <property type="entry name" value="Hypothetical protein apc22750. Chain B"/>
    <property type="match status" value="1"/>
</dbReference>
<protein>
    <recommendedName>
        <fullName evidence="4">Lipoprotein</fullName>
    </recommendedName>
</protein>
<organism evidence="2 3">
    <name type="scientific">Bowmanella pacifica</name>
    <dbReference type="NCBI Taxonomy" id="502051"/>
    <lineage>
        <taxon>Bacteria</taxon>
        <taxon>Pseudomonadati</taxon>
        <taxon>Pseudomonadota</taxon>
        <taxon>Gammaproteobacteria</taxon>
        <taxon>Alteromonadales</taxon>
        <taxon>Alteromonadaceae</taxon>
        <taxon>Bowmanella</taxon>
    </lineage>
</organism>